<feature type="compositionally biased region" description="Polar residues" evidence="1">
    <location>
        <begin position="27"/>
        <end position="36"/>
    </location>
</feature>
<accession>A0A7S1B337</accession>
<dbReference type="EMBL" id="HBFQ01066352">
    <property type="protein sequence ID" value="CAD8872795.1"/>
    <property type="molecule type" value="Transcribed_RNA"/>
</dbReference>
<reference evidence="2" key="1">
    <citation type="submission" date="2021-01" db="EMBL/GenBank/DDBJ databases">
        <authorList>
            <person name="Corre E."/>
            <person name="Pelletier E."/>
            <person name="Niang G."/>
            <person name="Scheremetjew M."/>
            <person name="Finn R."/>
            <person name="Kale V."/>
            <person name="Holt S."/>
            <person name="Cochrane G."/>
            <person name="Meng A."/>
            <person name="Brown T."/>
            <person name="Cohen L."/>
        </authorList>
    </citation>
    <scope>NUCLEOTIDE SEQUENCE</scope>
</reference>
<proteinExistence type="predicted"/>
<dbReference type="AlphaFoldDB" id="A0A7S1B337"/>
<name>A0A7S1B337_NOCSC</name>
<sequence>MGQNLQTSQGSGVDCLASQMPAPRYTVSPQDSQDTPLSPGDISQGLTPLERDALNHATVDQRRRAGELLEILRDLEAQLADPHDIANVGRAYMRLSDWTRSRQTDEDLPQVLKLLAPETLYPPWRRQALEEAYLLFYDDCAKLGDGDILSTLCEPAFRTHEGPKVLPEAMLSAPVRFGTQPFEGSFDVGGQLCLHRKWEYAISKNAGSMDLAVSGRVIIRKQVSERYCMFAGGSLARLTQHLSAADMCCGRNTRKLPAPSITPR</sequence>
<evidence type="ECO:0000256" key="1">
    <source>
        <dbReference type="SAM" id="MobiDB-lite"/>
    </source>
</evidence>
<feature type="region of interest" description="Disordered" evidence="1">
    <location>
        <begin position="23"/>
        <end position="46"/>
    </location>
</feature>
<evidence type="ECO:0000313" key="2">
    <source>
        <dbReference type="EMBL" id="CAD8872795.1"/>
    </source>
</evidence>
<gene>
    <name evidence="2" type="ORF">NSCI0253_LOCUS47152</name>
</gene>
<protein>
    <submittedName>
        <fullName evidence="2">Uncharacterized protein</fullName>
    </submittedName>
</protein>
<organism evidence="2">
    <name type="scientific">Noctiluca scintillans</name>
    <name type="common">Sea sparkle</name>
    <name type="synonym">Red tide dinoflagellate</name>
    <dbReference type="NCBI Taxonomy" id="2966"/>
    <lineage>
        <taxon>Eukaryota</taxon>
        <taxon>Sar</taxon>
        <taxon>Alveolata</taxon>
        <taxon>Dinophyceae</taxon>
        <taxon>Noctilucales</taxon>
        <taxon>Noctilucaceae</taxon>
        <taxon>Noctiluca</taxon>
    </lineage>
</organism>